<dbReference type="RefSeq" id="WP_204869129.1">
    <property type="nucleotide sequence ID" value="NZ_JAFBBK010000001.1"/>
</dbReference>
<feature type="transmembrane region" description="Helical" evidence="1">
    <location>
        <begin position="59"/>
        <end position="80"/>
    </location>
</feature>
<evidence type="ECO:0000313" key="3">
    <source>
        <dbReference type="Proteomes" id="UP000703038"/>
    </source>
</evidence>
<evidence type="ECO:0000256" key="1">
    <source>
        <dbReference type="SAM" id="Phobius"/>
    </source>
</evidence>
<dbReference type="EMBL" id="JAFBBK010000001">
    <property type="protein sequence ID" value="MBM7416294.1"/>
    <property type="molecule type" value="Genomic_DNA"/>
</dbReference>
<protein>
    <recommendedName>
        <fullName evidence="4">DUF2029 domain-containing protein</fullName>
    </recommendedName>
</protein>
<accession>A0ABS2KWG7</accession>
<sequence>MSTFTTTMRFVGDLDNEFYDDERQRDVWNEAAAVGLQLHAFGGLIAAAVLPWVAGATGAWIALGIIVFGAVVNYAIIGYAKSKNVDLFAESRWFTARGNVTAALMLVALVGIGVTLAPEKYLPSRAGTDTWAGLVVGGVVGGGAVALMIRRSRRRKEQFETEED</sequence>
<keyword evidence="1" id="KW-1133">Transmembrane helix</keyword>
<name>A0ABS2KWG7_9NOCA</name>
<reference evidence="2 3" key="1">
    <citation type="submission" date="2021-01" db="EMBL/GenBank/DDBJ databases">
        <title>Genomics of switchgrass bacterial isolates.</title>
        <authorList>
            <person name="Shade A."/>
        </authorList>
    </citation>
    <scope>NUCLEOTIDE SEQUENCE [LARGE SCALE GENOMIC DNA]</scope>
    <source>
        <strain evidence="2 3">PvP111</strain>
    </source>
</reference>
<keyword evidence="1" id="KW-0812">Transmembrane</keyword>
<feature type="transmembrane region" description="Helical" evidence="1">
    <location>
        <begin position="130"/>
        <end position="149"/>
    </location>
</feature>
<keyword evidence="3" id="KW-1185">Reference proteome</keyword>
<dbReference type="Proteomes" id="UP000703038">
    <property type="component" value="Unassembled WGS sequence"/>
</dbReference>
<evidence type="ECO:0008006" key="4">
    <source>
        <dbReference type="Google" id="ProtNLM"/>
    </source>
</evidence>
<organism evidence="2 3">
    <name type="scientific">Rhodococcoides corynebacterioides</name>
    <dbReference type="NCBI Taxonomy" id="53972"/>
    <lineage>
        <taxon>Bacteria</taxon>
        <taxon>Bacillati</taxon>
        <taxon>Actinomycetota</taxon>
        <taxon>Actinomycetes</taxon>
        <taxon>Mycobacteriales</taxon>
        <taxon>Nocardiaceae</taxon>
        <taxon>Rhodococcoides</taxon>
    </lineage>
</organism>
<evidence type="ECO:0000313" key="2">
    <source>
        <dbReference type="EMBL" id="MBM7416294.1"/>
    </source>
</evidence>
<gene>
    <name evidence="2" type="ORF">JOE42_003027</name>
</gene>
<keyword evidence="1" id="KW-0472">Membrane</keyword>
<feature type="transmembrane region" description="Helical" evidence="1">
    <location>
        <begin position="31"/>
        <end position="53"/>
    </location>
</feature>
<comment type="caution">
    <text evidence="2">The sequence shown here is derived from an EMBL/GenBank/DDBJ whole genome shotgun (WGS) entry which is preliminary data.</text>
</comment>
<feature type="transmembrane region" description="Helical" evidence="1">
    <location>
        <begin position="100"/>
        <end position="118"/>
    </location>
</feature>
<proteinExistence type="predicted"/>